<organism evidence="5 6">
    <name type="scientific">Paraphoma chrysanthemicola</name>
    <dbReference type="NCBI Taxonomy" id="798071"/>
    <lineage>
        <taxon>Eukaryota</taxon>
        <taxon>Fungi</taxon>
        <taxon>Dikarya</taxon>
        <taxon>Ascomycota</taxon>
        <taxon>Pezizomycotina</taxon>
        <taxon>Dothideomycetes</taxon>
        <taxon>Pleosporomycetidae</taxon>
        <taxon>Pleosporales</taxon>
        <taxon>Pleosporineae</taxon>
        <taxon>Phaeosphaeriaceae</taxon>
        <taxon>Paraphoma</taxon>
    </lineage>
</organism>
<keyword evidence="1" id="KW-0560">Oxidoreductase</keyword>
<evidence type="ECO:0000313" key="6">
    <source>
        <dbReference type="Proteomes" id="UP000813461"/>
    </source>
</evidence>
<evidence type="ECO:0000259" key="4">
    <source>
        <dbReference type="Pfam" id="PF02668"/>
    </source>
</evidence>
<comment type="caution">
    <text evidence="5">The sequence shown here is derived from an EMBL/GenBank/DDBJ whole genome shotgun (WGS) entry which is preliminary data.</text>
</comment>
<keyword evidence="2" id="KW-0045">Antibiotic biosynthesis</keyword>
<dbReference type="OrthoDB" id="272271at2759"/>
<dbReference type="EMBL" id="JAGMVJ010000001">
    <property type="protein sequence ID" value="KAH7095075.1"/>
    <property type="molecule type" value="Genomic_DNA"/>
</dbReference>
<dbReference type="GO" id="GO:0017000">
    <property type="term" value="P:antibiotic biosynthetic process"/>
    <property type="evidence" value="ECO:0007669"/>
    <property type="project" value="UniProtKB-KW"/>
</dbReference>
<dbReference type="Gene3D" id="3.60.130.10">
    <property type="entry name" value="Clavaminate synthase-like"/>
    <property type="match status" value="1"/>
</dbReference>
<proteinExistence type="predicted"/>
<dbReference type="Pfam" id="PF02668">
    <property type="entry name" value="TauD"/>
    <property type="match status" value="1"/>
</dbReference>
<evidence type="ECO:0000256" key="2">
    <source>
        <dbReference type="ARBA" id="ARBA00023194"/>
    </source>
</evidence>
<feature type="domain" description="TauD/TfdA-like" evidence="4">
    <location>
        <begin position="103"/>
        <end position="367"/>
    </location>
</feature>
<evidence type="ECO:0000256" key="1">
    <source>
        <dbReference type="ARBA" id="ARBA00023002"/>
    </source>
</evidence>
<protein>
    <recommendedName>
        <fullName evidence="4">TauD/TfdA-like domain-containing protein</fullName>
    </recommendedName>
</protein>
<gene>
    <name evidence="5" type="ORF">FB567DRAFT_556427</name>
</gene>
<evidence type="ECO:0000256" key="3">
    <source>
        <dbReference type="SAM" id="MobiDB-lite"/>
    </source>
</evidence>
<dbReference type="FunFam" id="3.60.130.10:FF:000009">
    <property type="entry name" value="Putative Taurine catabolism dioxygenase TauD"/>
    <property type="match status" value="1"/>
</dbReference>
<dbReference type="InterPro" id="IPR050411">
    <property type="entry name" value="AlphaKG_dependent_hydroxylases"/>
</dbReference>
<dbReference type="InterPro" id="IPR042098">
    <property type="entry name" value="TauD-like_sf"/>
</dbReference>
<dbReference type="InterPro" id="IPR003819">
    <property type="entry name" value="TauD/TfdA-like"/>
</dbReference>
<accession>A0A8K0RHI4</accession>
<name>A0A8K0RHI4_9PLEO</name>
<feature type="compositionally biased region" description="Polar residues" evidence="3">
    <location>
        <begin position="1"/>
        <end position="12"/>
    </location>
</feature>
<feature type="region of interest" description="Disordered" evidence="3">
    <location>
        <begin position="378"/>
        <end position="406"/>
    </location>
</feature>
<dbReference type="PANTHER" id="PTHR10696">
    <property type="entry name" value="GAMMA-BUTYROBETAINE HYDROXYLASE-RELATED"/>
    <property type="match status" value="1"/>
</dbReference>
<dbReference type="GO" id="GO:0016491">
    <property type="term" value="F:oxidoreductase activity"/>
    <property type="evidence" value="ECO:0007669"/>
    <property type="project" value="UniProtKB-KW"/>
</dbReference>
<dbReference type="Proteomes" id="UP000813461">
    <property type="component" value="Unassembled WGS sequence"/>
</dbReference>
<evidence type="ECO:0000313" key="5">
    <source>
        <dbReference type="EMBL" id="KAH7095075.1"/>
    </source>
</evidence>
<dbReference type="AlphaFoldDB" id="A0A8K0RHI4"/>
<sequence length="406" mass="45642">MAPSLETSTQPTAPHILAKSSSYTNSATANKSIFPDGIKTSGQHPPLYDQLRPYSAFPKEIPSPTAWNRDEYKANPERWTHVFSADEIREISDAADKFIASGTPLTGITKEKFELAGFSKFLVPLRKELIDGKGFILFKGLPVQEWGNRKSAVAYMGLGTYLGYFVSQNSRGHVLGHVKDLGEDATQIDKVRIYRTNARQFFHADDADLVGLLCVAKALEGGESDLVSSHSVWNDLQQHNPDVAELLTKPIWYFDRKGETSNGQEEWIKTAVFYLETGDNPRVYSKWDPYYIKSLTRFSSAGLIPPLSEEQLRAAQILEDTCVKLALHMILDIGDIQFLSNNHILHARTEYKDFPPPAPRRHLMRLWLSTPEEEGGWKLPFHDSREKKRGGIQVNDTAPVAPEDAE</sequence>
<dbReference type="SUPFAM" id="SSF51197">
    <property type="entry name" value="Clavaminate synthase-like"/>
    <property type="match status" value="1"/>
</dbReference>
<keyword evidence="6" id="KW-1185">Reference proteome</keyword>
<reference evidence="5" key="1">
    <citation type="journal article" date="2021" name="Nat. Commun.">
        <title>Genetic determinants of endophytism in the Arabidopsis root mycobiome.</title>
        <authorList>
            <person name="Mesny F."/>
            <person name="Miyauchi S."/>
            <person name="Thiergart T."/>
            <person name="Pickel B."/>
            <person name="Atanasova L."/>
            <person name="Karlsson M."/>
            <person name="Huettel B."/>
            <person name="Barry K.W."/>
            <person name="Haridas S."/>
            <person name="Chen C."/>
            <person name="Bauer D."/>
            <person name="Andreopoulos W."/>
            <person name="Pangilinan J."/>
            <person name="LaButti K."/>
            <person name="Riley R."/>
            <person name="Lipzen A."/>
            <person name="Clum A."/>
            <person name="Drula E."/>
            <person name="Henrissat B."/>
            <person name="Kohler A."/>
            <person name="Grigoriev I.V."/>
            <person name="Martin F.M."/>
            <person name="Hacquard S."/>
        </authorList>
    </citation>
    <scope>NUCLEOTIDE SEQUENCE</scope>
    <source>
        <strain evidence="5">MPI-SDFR-AT-0120</strain>
    </source>
</reference>
<feature type="region of interest" description="Disordered" evidence="3">
    <location>
        <begin position="1"/>
        <end position="21"/>
    </location>
</feature>
<dbReference type="PANTHER" id="PTHR10696:SF56">
    <property type="entry name" value="TAUD_TFDA-LIKE DOMAIN-CONTAINING PROTEIN"/>
    <property type="match status" value="1"/>
</dbReference>